<dbReference type="AlphaFoldDB" id="A0A1D2V8S2"/>
<accession>A0A1D2V8S2</accession>
<dbReference type="PANTHER" id="PTHR13454:SF11">
    <property type="entry name" value="PROTEIN MCM10 HOMOLOG"/>
    <property type="match status" value="1"/>
</dbReference>
<evidence type="ECO:0000256" key="9">
    <source>
        <dbReference type="SAM" id="MobiDB-lite"/>
    </source>
</evidence>
<dbReference type="OrthoDB" id="273123at2759"/>
<dbReference type="PANTHER" id="PTHR13454">
    <property type="entry name" value="PROTEIN MCM10 HOMOLOG"/>
    <property type="match status" value="1"/>
</dbReference>
<dbReference type="GO" id="GO:0006270">
    <property type="term" value="P:DNA replication initiation"/>
    <property type="evidence" value="ECO:0007669"/>
    <property type="project" value="InterPro"/>
</dbReference>
<dbReference type="Gene3D" id="2.40.50.140">
    <property type="entry name" value="Nucleic acid-binding proteins"/>
    <property type="match status" value="1"/>
</dbReference>
<gene>
    <name evidence="12" type="ORF">ASCRUDRAFT_129137</name>
</gene>
<dbReference type="STRING" id="1344418.A0A1D2V8S2"/>
<comment type="similarity">
    <text evidence="2">Belongs to the MCM10 family.</text>
</comment>
<reference evidence="13" key="1">
    <citation type="submission" date="2016-05" db="EMBL/GenBank/DDBJ databases">
        <title>Comparative genomics of biotechnologically important yeasts.</title>
        <authorList>
            <consortium name="DOE Joint Genome Institute"/>
            <person name="Riley R."/>
            <person name="Haridas S."/>
            <person name="Wolfe K.H."/>
            <person name="Lopes M.R."/>
            <person name="Hittinger C.T."/>
            <person name="Goker M."/>
            <person name="Salamov A."/>
            <person name="Wisecaver J."/>
            <person name="Long T.M."/>
            <person name="Aerts A.L."/>
            <person name="Barry K."/>
            <person name="Choi C."/>
            <person name="Clum A."/>
            <person name="Coughlan A.Y."/>
            <person name="Deshpande S."/>
            <person name="Douglass A.P."/>
            <person name="Hanson S.J."/>
            <person name="Klenk H.-P."/>
            <person name="Labutti K."/>
            <person name="Lapidus A."/>
            <person name="Lindquist E."/>
            <person name="Lipzen A."/>
            <person name="Meier-Kolthoff J.P."/>
            <person name="Ohm R.A."/>
            <person name="Otillar R.P."/>
            <person name="Pangilinan J."/>
            <person name="Peng Y."/>
            <person name="Rokas A."/>
            <person name="Rosa C.A."/>
            <person name="Scheuner C."/>
            <person name="Sibirny A.A."/>
            <person name="Slot J.C."/>
            <person name="Stielow J.B."/>
            <person name="Sun H."/>
            <person name="Kurtzman C.P."/>
            <person name="Blackwell M."/>
            <person name="Grigoriev I.V."/>
            <person name="Jeffries T.W."/>
        </authorList>
    </citation>
    <scope>NUCLEOTIDE SEQUENCE [LARGE SCALE GENOMIC DNA]</scope>
    <source>
        <strain evidence="13">DSM 1968</strain>
    </source>
</reference>
<evidence type="ECO:0000256" key="5">
    <source>
        <dbReference type="ARBA" id="ARBA00022771"/>
    </source>
</evidence>
<feature type="domain" description="Zinc finger Mcm10/DnaG-type" evidence="10">
    <location>
        <begin position="305"/>
        <end position="351"/>
    </location>
</feature>
<evidence type="ECO:0000259" key="10">
    <source>
        <dbReference type="Pfam" id="PF09329"/>
    </source>
</evidence>
<feature type="coiled-coil region" evidence="8">
    <location>
        <begin position="434"/>
        <end position="480"/>
    </location>
</feature>
<feature type="region of interest" description="Disordered" evidence="9">
    <location>
        <begin position="80"/>
        <end position="99"/>
    </location>
</feature>
<dbReference type="InterPro" id="IPR015408">
    <property type="entry name" value="Znf_Mcm10/DnaG"/>
</dbReference>
<keyword evidence="5" id="KW-0863">Zinc-finger</keyword>
<feature type="domain" description="MCM10 OB-fold" evidence="11">
    <location>
        <begin position="168"/>
        <end position="285"/>
    </location>
</feature>
<evidence type="ECO:0000256" key="4">
    <source>
        <dbReference type="ARBA" id="ARBA00022723"/>
    </source>
</evidence>
<sequence length="628" mass="71909">MSLGQNYNDKNEFSDNDYGILSDDEKDFVNPEERERLLKMKEEAMRLLNYANERLQSPLKTKKRNFNNSIGETKQANKFCTDEKTNNNNNNNGNDKNTKAINDKYRLKRKAHKIEKSQIAVKLQQSGILEKEEKKNKAEFLKQRVFTFIDQQTDICVQTNSVVNEKDKYSGSYLSLRYLGSDAIDKMLGNKAILRIDKLFGKVHYPDFKEPNYPNWVVVGIISNKAELKIASNNKKYLKISLTDFNLVLNLMLFDDACQKYWKLKVGDIIGVLNPKISPWVDNSKKVKTFNLVLNSKYDSILEIGKSRDFGICIFSNNKTGIKCNAPVNKSRTQYCYFHQDYKMQKSSSKRLELSGAMGTGAPIASRNNDGKQILMNRNYHTNNEKSYGLKLVDDPFAKEKVMNGDEGNNRLYFSNSHAKKAFFDDEYSNPEVLKKLAAKKQIQKNKNKELELRNKLVQIKGGESLRNLYETENEKLEKKKVMNVAFSPRTLSRLGFDPTKNAYDSSIGSSDAITLNAKESFELLESVRKKRRKIYLSPSKKAVIERKNQQEVIYQKSQAYIKGTIKSKESNPQRSTGSQDSRGTSRLLLRFQNAAPSSDSSSDSELDIDFGEKTQKSPHSYLGKPAR</sequence>
<protein>
    <submittedName>
        <fullName evidence="12">Uncharacterized protein</fullName>
    </submittedName>
</protein>
<organism evidence="12 13">
    <name type="scientific">Ascoidea rubescens DSM 1968</name>
    <dbReference type="NCBI Taxonomy" id="1344418"/>
    <lineage>
        <taxon>Eukaryota</taxon>
        <taxon>Fungi</taxon>
        <taxon>Dikarya</taxon>
        <taxon>Ascomycota</taxon>
        <taxon>Saccharomycotina</taxon>
        <taxon>Saccharomycetes</taxon>
        <taxon>Ascoideaceae</taxon>
        <taxon>Ascoidea</taxon>
    </lineage>
</organism>
<keyword evidence="7" id="KW-0539">Nucleus</keyword>
<dbReference type="InterPro" id="IPR040184">
    <property type="entry name" value="Mcm10"/>
</dbReference>
<evidence type="ECO:0000313" key="12">
    <source>
        <dbReference type="EMBL" id="ODV58024.1"/>
    </source>
</evidence>
<evidence type="ECO:0000256" key="1">
    <source>
        <dbReference type="ARBA" id="ARBA00004123"/>
    </source>
</evidence>
<dbReference type="EMBL" id="KV454495">
    <property type="protein sequence ID" value="ODV58024.1"/>
    <property type="molecule type" value="Genomic_DNA"/>
</dbReference>
<dbReference type="GO" id="GO:0003688">
    <property type="term" value="F:DNA replication origin binding"/>
    <property type="evidence" value="ECO:0007669"/>
    <property type="project" value="TreeGrafter"/>
</dbReference>
<feature type="region of interest" description="Disordered" evidence="9">
    <location>
        <begin position="1"/>
        <end position="24"/>
    </location>
</feature>
<feature type="compositionally biased region" description="Polar residues" evidence="9">
    <location>
        <begin position="573"/>
        <end position="585"/>
    </location>
</feature>
<name>A0A1D2V8S2_9ASCO</name>
<keyword evidence="6" id="KW-0862">Zinc</keyword>
<keyword evidence="3" id="KW-0235">DNA replication</keyword>
<keyword evidence="13" id="KW-1185">Reference proteome</keyword>
<dbReference type="FunCoup" id="A0A1D2V8S2">
    <property type="interactions" value="46"/>
</dbReference>
<dbReference type="InterPro" id="IPR055065">
    <property type="entry name" value="OB_MCM10"/>
</dbReference>
<dbReference type="InterPro" id="IPR012340">
    <property type="entry name" value="NA-bd_OB-fold"/>
</dbReference>
<dbReference type="Pfam" id="PF09329">
    <property type="entry name" value="zf-primase"/>
    <property type="match status" value="1"/>
</dbReference>
<dbReference type="SUPFAM" id="SSF50249">
    <property type="entry name" value="Nucleic acid-binding proteins"/>
    <property type="match status" value="1"/>
</dbReference>
<dbReference type="Proteomes" id="UP000095038">
    <property type="component" value="Unassembled WGS sequence"/>
</dbReference>
<proteinExistence type="inferred from homology"/>
<dbReference type="RefSeq" id="XP_020044331.1">
    <property type="nucleotide sequence ID" value="XM_020189001.1"/>
</dbReference>
<feature type="region of interest" description="Disordered" evidence="9">
    <location>
        <begin position="565"/>
        <end position="628"/>
    </location>
</feature>
<evidence type="ECO:0000256" key="2">
    <source>
        <dbReference type="ARBA" id="ARBA00009679"/>
    </source>
</evidence>
<evidence type="ECO:0000256" key="3">
    <source>
        <dbReference type="ARBA" id="ARBA00022705"/>
    </source>
</evidence>
<dbReference type="InParanoid" id="A0A1D2V8S2"/>
<dbReference type="GeneID" id="30962637"/>
<keyword evidence="8" id="KW-0175">Coiled coil</keyword>
<evidence type="ECO:0000313" key="13">
    <source>
        <dbReference type="Proteomes" id="UP000095038"/>
    </source>
</evidence>
<evidence type="ECO:0000256" key="7">
    <source>
        <dbReference type="ARBA" id="ARBA00023242"/>
    </source>
</evidence>
<feature type="compositionally biased region" description="Low complexity" evidence="9">
    <location>
        <begin position="86"/>
        <end position="95"/>
    </location>
</feature>
<evidence type="ECO:0000256" key="6">
    <source>
        <dbReference type="ARBA" id="ARBA00022833"/>
    </source>
</evidence>
<dbReference type="GO" id="GO:0043596">
    <property type="term" value="C:nuclear replication fork"/>
    <property type="evidence" value="ECO:0007669"/>
    <property type="project" value="TreeGrafter"/>
</dbReference>
<keyword evidence="4" id="KW-0479">Metal-binding</keyword>
<comment type="subcellular location">
    <subcellularLocation>
        <location evidence="1">Nucleus</location>
    </subcellularLocation>
</comment>
<dbReference type="Pfam" id="PF22379">
    <property type="entry name" value="OB_MCM10"/>
    <property type="match status" value="1"/>
</dbReference>
<dbReference type="GO" id="GO:0008270">
    <property type="term" value="F:zinc ion binding"/>
    <property type="evidence" value="ECO:0007669"/>
    <property type="project" value="UniProtKB-KW"/>
</dbReference>
<evidence type="ECO:0000259" key="11">
    <source>
        <dbReference type="Pfam" id="PF22379"/>
    </source>
</evidence>
<dbReference type="GO" id="GO:0003697">
    <property type="term" value="F:single-stranded DNA binding"/>
    <property type="evidence" value="ECO:0007669"/>
    <property type="project" value="InterPro"/>
</dbReference>
<evidence type="ECO:0000256" key="8">
    <source>
        <dbReference type="SAM" id="Coils"/>
    </source>
</evidence>